<keyword evidence="4" id="KW-1185">Reference proteome</keyword>
<dbReference type="Proteomes" id="UP000027466">
    <property type="component" value="Unassembled WGS sequence"/>
</dbReference>
<sequence>MTDDRRSNSSPKKNPTFAISVFIVVVVLLVVGTLFFNAIREKREYDRENGEPAAASGASPAVPALGASQPQPQPQPQSPPQSQSQSQ</sequence>
<comment type="caution">
    <text evidence="3">The sequence shown here is derived from an EMBL/GenBank/DDBJ whole genome shotgun (WGS) entry which is preliminary data.</text>
</comment>
<organism evidence="3 4">
    <name type="scientific">Caballeronia glathei</name>
    <dbReference type="NCBI Taxonomy" id="60547"/>
    <lineage>
        <taxon>Bacteria</taxon>
        <taxon>Pseudomonadati</taxon>
        <taxon>Pseudomonadota</taxon>
        <taxon>Betaproteobacteria</taxon>
        <taxon>Burkholderiales</taxon>
        <taxon>Burkholderiaceae</taxon>
        <taxon>Caballeronia</taxon>
    </lineage>
</organism>
<dbReference type="AlphaFoldDB" id="A0A069PK71"/>
<feature type="compositionally biased region" description="Low complexity" evidence="1">
    <location>
        <begin position="51"/>
        <end position="70"/>
    </location>
</feature>
<proteinExistence type="predicted"/>
<feature type="region of interest" description="Disordered" evidence="1">
    <location>
        <begin position="45"/>
        <end position="87"/>
    </location>
</feature>
<feature type="transmembrane region" description="Helical" evidence="2">
    <location>
        <begin position="17"/>
        <end position="39"/>
    </location>
</feature>
<dbReference type="EMBL" id="JFHC01000031">
    <property type="protein sequence ID" value="KDR41113.1"/>
    <property type="molecule type" value="Genomic_DNA"/>
</dbReference>
<keyword evidence="2" id="KW-0812">Transmembrane</keyword>
<keyword evidence="2" id="KW-0472">Membrane</keyword>
<accession>A0A069PK71</accession>
<gene>
    <name evidence="3" type="ORF">BG61_20580</name>
</gene>
<evidence type="ECO:0000313" key="3">
    <source>
        <dbReference type="EMBL" id="KDR41113.1"/>
    </source>
</evidence>
<evidence type="ECO:0000256" key="1">
    <source>
        <dbReference type="SAM" id="MobiDB-lite"/>
    </source>
</evidence>
<reference evidence="3 4" key="1">
    <citation type="submission" date="2014-03" db="EMBL/GenBank/DDBJ databases">
        <title>Draft Genome Sequences of Four Burkholderia Strains.</title>
        <authorList>
            <person name="Liu X.Y."/>
            <person name="Li C.X."/>
            <person name="Xu J.H."/>
        </authorList>
    </citation>
    <scope>NUCLEOTIDE SEQUENCE [LARGE SCALE GENOMIC DNA]</scope>
    <source>
        <strain evidence="3 4">DSM 50014</strain>
    </source>
</reference>
<evidence type="ECO:0000256" key="2">
    <source>
        <dbReference type="SAM" id="Phobius"/>
    </source>
</evidence>
<name>A0A069PK71_9BURK</name>
<protein>
    <submittedName>
        <fullName evidence="3">Signal peptide protein</fullName>
    </submittedName>
</protein>
<keyword evidence="2" id="KW-1133">Transmembrane helix</keyword>
<dbReference type="RefSeq" id="WP_051672660.1">
    <property type="nucleotide sequence ID" value="NZ_CADFFX010000009.1"/>
</dbReference>
<evidence type="ECO:0000313" key="4">
    <source>
        <dbReference type="Proteomes" id="UP000027466"/>
    </source>
</evidence>